<name>A0ABT6KKG8_9MICO</name>
<dbReference type="Pfam" id="PF00437">
    <property type="entry name" value="T2SSE"/>
    <property type="match status" value="1"/>
</dbReference>
<dbReference type="Gene3D" id="3.30.450.380">
    <property type="match status" value="1"/>
</dbReference>
<gene>
    <name evidence="3" type="ORF">M2152_000652</name>
</gene>
<dbReference type="InterPro" id="IPR001482">
    <property type="entry name" value="T2SS/T4SS_dom"/>
</dbReference>
<organism evidence="3 4">
    <name type="scientific">Antiquaquibacter oligotrophicus</name>
    <dbReference type="NCBI Taxonomy" id="2880260"/>
    <lineage>
        <taxon>Bacteria</taxon>
        <taxon>Bacillati</taxon>
        <taxon>Actinomycetota</taxon>
        <taxon>Actinomycetes</taxon>
        <taxon>Micrococcales</taxon>
        <taxon>Microbacteriaceae</taxon>
        <taxon>Antiquaquibacter</taxon>
    </lineage>
</organism>
<dbReference type="PANTHER" id="PTHR30486">
    <property type="entry name" value="TWITCHING MOTILITY PROTEIN PILT"/>
    <property type="match status" value="1"/>
</dbReference>
<evidence type="ECO:0000313" key="3">
    <source>
        <dbReference type="EMBL" id="MDH6180470.1"/>
    </source>
</evidence>
<dbReference type="CDD" id="cd01130">
    <property type="entry name" value="VirB11-like_ATPase"/>
    <property type="match status" value="1"/>
</dbReference>
<keyword evidence="4" id="KW-1185">Reference proteome</keyword>
<dbReference type="InterPro" id="IPR027417">
    <property type="entry name" value="P-loop_NTPase"/>
</dbReference>
<protein>
    <submittedName>
        <fullName evidence="3">Pilus assembly protein CpaF</fullName>
    </submittedName>
</protein>
<evidence type="ECO:0000313" key="4">
    <source>
        <dbReference type="Proteomes" id="UP001160142"/>
    </source>
</evidence>
<feature type="domain" description="Bacterial type II secretion system protein E" evidence="2">
    <location>
        <begin position="67"/>
        <end position="335"/>
    </location>
</feature>
<dbReference type="SUPFAM" id="SSF52540">
    <property type="entry name" value="P-loop containing nucleoside triphosphate hydrolases"/>
    <property type="match status" value="1"/>
</dbReference>
<accession>A0ABT6KKG8</accession>
<sequence>MPPLHDELAERVRARVRRDGVTLDPQAAAAYVGEEVRRYSEHALGDVDATLPDEAGTRRDVLAQITGFGALQPLLDDPEIEEIWINAPDTIFVARGGVKANAPIELTSDTVRDLVERMLATTGRRLDLSSPFVDASLPDGSRLHVVIPEVTARHWAINIRKFVPRVRTLNSLVREGALTRHAGEFLRMSMIAGANILVSGATHTGKTTLIGALLGAGPAHSRVVTVEETFELAPAIDDWVALQCRQPSLEGSGEITLRHLVRESLRMRPDRIALGEVRGAEAFDLLIALNSGVPGISSIHANGAQDALAKLSTLALLAGGNVDIPFVTSTVAAVVDVVVHCTIDRSGHRSVDEIVALTGSGREVESLFRRDRGQLEATGVAPTRTSKFDSAGLDIRALLEHR</sequence>
<dbReference type="InterPro" id="IPR050921">
    <property type="entry name" value="T4SS_GSP_E_ATPase"/>
</dbReference>
<evidence type="ECO:0000259" key="2">
    <source>
        <dbReference type="Pfam" id="PF00437"/>
    </source>
</evidence>
<reference evidence="3 4" key="1">
    <citation type="submission" date="2023-04" db="EMBL/GenBank/DDBJ databases">
        <title>Genome Encyclopedia of Bacteria and Archaea VI: Functional Genomics of Type Strains.</title>
        <authorList>
            <person name="Whitman W."/>
        </authorList>
    </citation>
    <scope>NUCLEOTIDE SEQUENCE [LARGE SCALE GENOMIC DNA]</scope>
    <source>
        <strain evidence="3 4">SG_E_30_P1</strain>
    </source>
</reference>
<proteinExistence type="inferred from homology"/>
<dbReference type="RefSeq" id="WP_322132821.1">
    <property type="nucleotide sequence ID" value="NZ_CP085036.1"/>
</dbReference>
<comment type="similarity">
    <text evidence="1">Belongs to the GSP E family.</text>
</comment>
<dbReference type="PANTHER" id="PTHR30486:SF6">
    <property type="entry name" value="TYPE IV PILUS RETRACTATION ATPASE PILT"/>
    <property type="match status" value="1"/>
</dbReference>
<dbReference type="EMBL" id="JARXVQ010000001">
    <property type="protein sequence ID" value="MDH6180470.1"/>
    <property type="molecule type" value="Genomic_DNA"/>
</dbReference>
<evidence type="ECO:0000256" key="1">
    <source>
        <dbReference type="ARBA" id="ARBA00006611"/>
    </source>
</evidence>
<dbReference type="Proteomes" id="UP001160142">
    <property type="component" value="Unassembled WGS sequence"/>
</dbReference>
<comment type="caution">
    <text evidence="3">The sequence shown here is derived from an EMBL/GenBank/DDBJ whole genome shotgun (WGS) entry which is preliminary data.</text>
</comment>
<dbReference type="Gene3D" id="3.40.50.300">
    <property type="entry name" value="P-loop containing nucleotide triphosphate hydrolases"/>
    <property type="match status" value="1"/>
</dbReference>